<name>A0A1I5K7Y6_9HYPH</name>
<proteinExistence type="inferred from homology"/>
<keyword evidence="3 5" id="KW-0732">Signal</keyword>
<dbReference type="EMBL" id="FOVR01000013">
    <property type="protein sequence ID" value="SFO81078.1"/>
    <property type="molecule type" value="Genomic_DNA"/>
</dbReference>
<dbReference type="GO" id="GO:0042597">
    <property type="term" value="C:periplasmic space"/>
    <property type="evidence" value="ECO:0007669"/>
    <property type="project" value="InterPro"/>
</dbReference>
<dbReference type="AlphaFoldDB" id="A0A1I5K7Y6"/>
<feature type="signal peptide" evidence="5">
    <location>
        <begin position="1"/>
        <end position="24"/>
    </location>
</feature>
<organism evidence="7 8">
    <name type="scientific">Cohaesibacter marisflavi</name>
    <dbReference type="NCBI Taxonomy" id="655353"/>
    <lineage>
        <taxon>Bacteria</taxon>
        <taxon>Pseudomonadati</taxon>
        <taxon>Pseudomonadota</taxon>
        <taxon>Alphaproteobacteria</taxon>
        <taxon>Hyphomicrobiales</taxon>
        <taxon>Cohaesibacteraceae</taxon>
    </lineage>
</organism>
<dbReference type="InterPro" id="IPR023346">
    <property type="entry name" value="Lysozyme-like_dom_sf"/>
</dbReference>
<reference evidence="7 8" key="1">
    <citation type="submission" date="2016-10" db="EMBL/GenBank/DDBJ databases">
        <authorList>
            <person name="de Groot N.N."/>
        </authorList>
    </citation>
    <scope>NUCLEOTIDE SEQUENCE [LARGE SCALE GENOMIC DNA]</scope>
    <source>
        <strain evidence="7 8">CGMCC 1.9157</strain>
    </source>
</reference>
<sequence length="760" mass="84340">MIRSIIKAATTGFCLVAITPIASALTLPESVPVPRSRPAIALTAPMALPEATPEPAPGLEQTAPSAPQSTADLPANLVILPKNRTDPTVSPAQPAPTVGSGAALQLPVAAQLTAQPEASLPTVRKHDNGISAERGTLKDALNALEKNDQKKALAIQKGMKPSLDRTLLTYILIIGGYHNFPASEIKAFYDHNPQWPSRSLTQRRIEEAVARETETGAEMVRAFGNAIPESTTAAIELAISQAKVGNKAQAAKIIRPIWRESALDSKTESRILSNMRSVLTNEDHFHRASYLLYRDRANGALRLKRYLTDAQMKLVNARVAVIRRARNAGSLLRSVPSSLRKDPGYIFSEIQYTRRQGKETEAADLILKAPLDEDHLINHDAWWDERRLLARMMMNKEDARRAYKIAARHSAESGKDFSEAEFHAGFFALRYLHDEKTAAVHFENSWKKATRTQDKSRGLYWQGRAWEAAGDRAVAVKFYQAAANATNYYGQLSLEELGTKHLNLRTPPPANATQKARFERRDLVRAIKRLKAVGQEDRAGPLFRHLARTLADPSEIELAHKLAQSYGLHQNAVQIGQLALNRDMPVDKLAFPLHALPMGVKTNGVDIALVYALTKQESVFDLKARSHANARGLMQMLPATAKRTARKLGVSYSLSRITSDPNYAVLLGSAFLKENLERFGGSYILTFAAYNAGPGRPPEWIERFGDPRTNEVSAIDWIERIPFSETRNYVMKLIENLQVYEARIHNETLDISKDLKRGHP</sequence>
<dbReference type="SUPFAM" id="SSF48435">
    <property type="entry name" value="Bacterial muramidases"/>
    <property type="match status" value="1"/>
</dbReference>
<evidence type="ECO:0000313" key="7">
    <source>
        <dbReference type="EMBL" id="SFO81078.1"/>
    </source>
</evidence>
<dbReference type="Proteomes" id="UP000199236">
    <property type="component" value="Unassembled WGS sequence"/>
</dbReference>
<dbReference type="SUPFAM" id="SSF53955">
    <property type="entry name" value="Lysozyme-like"/>
    <property type="match status" value="1"/>
</dbReference>
<gene>
    <name evidence="7" type="ORF">SAMN04488056_11370</name>
</gene>
<accession>A0A1I5K7Y6</accession>
<protein>
    <submittedName>
        <fullName evidence="7">Soluble lytic murein transglycosylase</fullName>
    </submittedName>
</protein>
<dbReference type="Pfam" id="PF01464">
    <property type="entry name" value="SLT"/>
    <property type="match status" value="1"/>
</dbReference>
<dbReference type="STRING" id="655353.SAMN04488056_11370"/>
<comment type="similarity">
    <text evidence="1">Belongs to the transglycosylase Slt family.</text>
</comment>
<evidence type="ECO:0000259" key="6">
    <source>
        <dbReference type="Pfam" id="PF01464"/>
    </source>
</evidence>
<evidence type="ECO:0000256" key="4">
    <source>
        <dbReference type="SAM" id="MobiDB-lite"/>
    </source>
</evidence>
<dbReference type="GO" id="GO:0004553">
    <property type="term" value="F:hydrolase activity, hydrolyzing O-glycosyl compounds"/>
    <property type="evidence" value="ECO:0007669"/>
    <property type="project" value="InterPro"/>
</dbReference>
<dbReference type="Gene3D" id="1.10.530.10">
    <property type="match status" value="1"/>
</dbReference>
<evidence type="ECO:0000256" key="3">
    <source>
        <dbReference type="ARBA" id="ARBA00022729"/>
    </source>
</evidence>
<dbReference type="InterPro" id="IPR008939">
    <property type="entry name" value="Lytic_TGlycosylase_superhlx_U"/>
</dbReference>
<evidence type="ECO:0000313" key="8">
    <source>
        <dbReference type="Proteomes" id="UP000199236"/>
    </source>
</evidence>
<evidence type="ECO:0000256" key="1">
    <source>
        <dbReference type="ARBA" id="ARBA00007734"/>
    </source>
</evidence>
<dbReference type="PANTHER" id="PTHR37423:SF2">
    <property type="entry name" value="MEMBRANE-BOUND LYTIC MUREIN TRANSGLYCOSYLASE C"/>
    <property type="match status" value="1"/>
</dbReference>
<feature type="domain" description="Transglycosylase SLT" evidence="6">
    <location>
        <begin position="601"/>
        <end position="710"/>
    </location>
</feature>
<keyword evidence="8" id="KW-1185">Reference proteome</keyword>
<dbReference type="PANTHER" id="PTHR37423">
    <property type="entry name" value="SOLUBLE LYTIC MUREIN TRANSGLYCOSYLASE-RELATED"/>
    <property type="match status" value="1"/>
</dbReference>
<dbReference type="OrthoDB" id="9815002at2"/>
<feature type="chain" id="PRO_5011447828" evidence="5">
    <location>
        <begin position="25"/>
        <end position="760"/>
    </location>
</feature>
<evidence type="ECO:0000256" key="2">
    <source>
        <dbReference type="ARBA" id="ARBA00009387"/>
    </source>
</evidence>
<feature type="region of interest" description="Disordered" evidence="4">
    <location>
        <begin position="49"/>
        <end position="68"/>
    </location>
</feature>
<comment type="similarity">
    <text evidence="2">Belongs to the virb1 family.</text>
</comment>
<dbReference type="CDD" id="cd13401">
    <property type="entry name" value="Slt70-like"/>
    <property type="match status" value="1"/>
</dbReference>
<dbReference type="InterPro" id="IPR008258">
    <property type="entry name" value="Transglycosylase_SLT_dom_1"/>
</dbReference>
<dbReference type="Gene3D" id="1.25.20.10">
    <property type="entry name" value="Bacterial muramidases"/>
    <property type="match status" value="1"/>
</dbReference>
<evidence type="ECO:0000256" key="5">
    <source>
        <dbReference type="SAM" id="SignalP"/>
    </source>
</evidence>